<evidence type="ECO:0008006" key="5">
    <source>
        <dbReference type="Google" id="ProtNLM"/>
    </source>
</evidence>
<evidence type="ECO:0000313" key="3">
    <source>
        <dbReference type="EMBL" id="KAK4222479.1"/>
    </source>
</evidence>
<gene>
    <name evidence="3" type="ORF">QBC38DRAFT_489811</name>
</gene>
<comment type="caution">
    <text evidence="3">The sequence shown here is derived from an EMBL/GenBank/DDBJ whole genome shotgun (WGS) entry which is preliminary data.</text>
</comment>
<dbReference type="AlphaFoldDB" id="A0AAN6YNP8"/>
<evidence type="ECO:0000313" key="4">
    <source>
        <dbReference type="Proteomes" id="UP001301958"/>
    </source>
</evidence>
<feature type="signal peptide" evidence="2">
    <location>
        <begin position="1"/>
        <end position="19"/>
    </location>
</feature>
<feature type="region of interest" description="Disordered" evidence="1">
    <location>
        <begin position="122"/>
        <end position="175"/>
    </location>
</feature>
<reference evidence="3" key="1">
    <citation type="journal article" date="2023" name="Mol. Phylogenet. Evol.">
        <title>Genome-scale phylogeny and comparative genomics of the fungal order Sordariales.</title>
        <authorList>
            <person name="Hensen N."/>
            <person name="Bonometti L."/>
            <person name="Westerberg I."/>
            <person name="Brannstrom I.O."/>
            <person name="Guillou S."/>
            <person name="Cros-Aarteil S."/>
            <person name="Calhoun S."/>
            <person name="Haridas S."/>
            <person name="Kuo A."/>
            <person name="Mondo S."/>
            <person name="Pangilinan J."/>
            <person name="Riley R."/>
            <person name="LaButti K."/>
            <person name="Andreopoulos B."/>
            <person name="Lipzen A."/>
            <person name="Chen C."/>
            <person name="Yan M."/>
            <person name="Daum C."/>
            <person name="Ng V."/>
            <person name="Clum A."/>
            <person name="Steindorff A."/>
            <person name="Ohm R.A."/>
            <person name="Martin F."/>
            <person name="Silar P."/>
            <person name="Natvig D.O."/>
            <person name="Lalanne C."/>
            <person name="Gautier V."/>
            <person name="Ament-Velasquez S.L."/>
            <person name="Kruys A."/>
            <person name="Hutchinson M.I."/>
            <person name="Powell A.J."/>
            <person name="Barry K."/>
            <person name="Miller A.N."/>
            <person name="Grigoriev I.V."/>
            <person name="Debuchy R."/>
            <person name="Gladieux P."/>
            <person name="Hiltunen Thoren M."/>
            <person name="Johannesson H."/>
        </authorList>
    </citation>
    <scope>NUCLEOTIDE SEQUENCE</scope>
    <source>
        <strain evidence="3">CBS 990.96</strain>
    </source>
</reference>
<protein>
    <recommendedName>
        <fullName evidence="5">Extracellular membrane protein CFEM domain-containing protein</fullName>
    </recommendedName>
</protein>
<keyword evidence="2" id="KW-0732">Signal</keyword>
<reference evidence="3" key="2">
    <citation type="submission" date="2023-05" db="EMBL/GenBank/DDBJ databases">
        <authorList>
            <consortium name="Lawrence Berkeley National Laboratory"/>
            <person name="Steindorff A."/>
            <person name="Hensen N."/>
            <person name="Bonometti L."/>
            <person name="Westerberg I."/>
            <person name="Brannstrom I.O."/>
            <person name="Guillou S."/>
            <person name="Cros-Aarteil S."/>
            <person name="Calhoun S."/>
            <person name="Haridas S."/>
            <person name="Kuo A."/>
            <person name="Mondo S."/>
            <person name="Pangilinan J."/>
            <person name="Riley R."/>
            <person name="Labutti K."/>
            <person name="Andreopoulos B."/>
            <person name="Lipzen A."/>
            <person name="Chen C."/>
            <person name="Yanf M."/>
            <person name="Daum C."/>
            <person name="Ng V."/>
            <person name="Clum A."/>
            <person name="Ohm R."/>
            <person name="Martin F."/>
            <person name="Silar P."/>
            <person name="Natvig D."/>
            <person name="Lalanne C."/>
            <person name="Gautier V."/>
            <person name="Ament-Velasquez S.L."/>
            <person name="Kruys A."/>
            <person name="Hutchinson M.I."/>
            <person name="Powell A.J."/>
            <person name="Barry K."/>
            <person name="Miller A.N."/>
            <person name="Grigoriev I.V."/>
            <person name="Debuchy R."/>
            <person name="Gladieux P."/>
            <person name="Thoren M.H."/>
            <person name="Johannesson H."/>
        </authorList>
    </citation>
    <scope>NUCLEOTIDE SEQUENCE</scope>
    <source>
        <strain evidence="3">CBS 990.96</strain>
    </source>
</reference>
<feature type="chain" id="PRO_5042847442" description="Extracellular membrane protein CFEM domain-containing protein" evidence="2">
    <location>
        <begin position="20"/>
        <end position="228"/>
    </location>
</feature>
<dbReference type="Proteomes" id="UP001301958">
    <property type="component" value="Unassembled WGS sequence"/>
</dbReference>
<evidence type="ECO:0000256" key="2">
    <source>
        <dbReference type="SAM" id="SignalP"/>
    </source>
</evidence>
<keyword evidence="4" id="KW-1185">Reference proteome</keyword>
<name>A0AAN6YNP8_9PEZI</name>
<feature type="compositionally biased region" description="Polar residues" evidence="1">
    <location>
        <begin position="122"/>
        <end position="134"/>
    </location>
</feature>
<evidence type="ECO:0000256" key="1">
    <source>
        <dbReference type="SAM" id="MobiDB-lite"/>
    </source>
</evidence>
<dbReference type="EMBL" id="MU865470">
    <property type="protein sequence ID" value="KAK4222479.1"/>
    <property type="molecule type" value="Genomic_DNA"/>
</dbReference>
<accession>A0AAN6YNP8</accession>
<organism evidence="3 4">
    <name type="scientific">Podospora fimiseda</name>
    <dbReference type="NCBI Taxonomy" id="252190"/>
    <lineage>
        <taxon>Eukaryota</taxon>
        <taxon>Fungi</taxon>
        <taxon>Dikarya</taxon>
        <taxon>Ascomycota</taxon>
        <taxon>Pezizomycotina</taxon>
        <taxon>Sordariomycetes</taxon>
        <taxon>Sordariomycetidae</taxon>
        <taxon>Sordariales</taxon>
        <taxon>Podosporaceae</taxon>
        <taxon>Podospora</taxon>
    </lineage>
</organism>
<proteinExistence type="predicted"/>
<sequence length="228" mass="23952">MKSFANFPVAASLAAVVAALSPDITTVSIPLPSGFEPTQPPQTGCPTVTKTRELCATCPVPACAVLSTVTQSCGCPSVIPTVYLDFPCSDGCKNIWCETYFATASGPACSTTTDLPQPTITFTNSTITLSKTNTTPPPDTTSCEEDEPEETSTAPPPDTTSCGEEDEPETKTTTKIHTVTRSASITTTSLFSNGTASRTTTAPTSSRTFVISNNAGRMRVFGGWGLWW</sequence>